<reference evidence="1" key="1">
    <citation type="submission" date="2022-07" db="EMBL/GenBank/DDBJ databases">
        <title>Phylogenomic reconstructions and comparative analyses of Kickxellomycotina fungi.</title>
        <authorList>
            <person name="Reynolds N.K."/>
            <person name="Stajich J.E."/>
            <person name="Barry K."/>
            <person name="Grigoriev I.V."/>
            <person name="Crous P."/>
            <person name="Smith M.E."/>
        </authorList>
    </citation>
    <scope>NUCLEOTIDE SEQUENCE</scope>
    <source>
        <strain evidence="1">Benny 63K</strain>
    </source>
</reference>
<name>A0ACC1IHR8_9FUNG</name>
<sequence>MELEGREQDEEAPIPNKPQPRTGHPRKNRIPSRGENTSKKRKAISRRTNTSYKPNATADNDSAKNGDKKRRTVKCSACSGRHYKKTGCDASAAKRGPLPTAN</sequence>
<evidence type="ECO:0000313" key="2">
    <source>
        <dbReference type="Proteomes" id="UP001150581"/>
    </source>
</evidence>
<dbReference type="EMBL" id="JANBPG010000482">
    <property type="protein sequence ID" value="KAJ1896144.1"/>
    <property type="molecule type" value="Genomic_DNA"/>
</dbReference>
<dbReference type="Proteomes" id="UP001150581">
    <property type="component" value="Unassembled WGS sequence"/>
</dbReference>
<proteinExistence type="predicted"/>
<protein>
    <submittedName>
        <fullName evidence="1">Uncharacterized protein</fullName>
    </submittedName>
</protein>
<gene>
    <name evidence="1" type="ORF">LPJ66_004169</name>
</gene>
<evidence type="ECO:0000313" key="1">
    <source>
        <dbReference type="EMBL" id="KAJ1896144.1"/>
    </source>
</evidence>
<organism evidence="1 2">
    <name type="scientific">Kickxella alabastrina</name>
    <dbReference type="NCBI Taxonomy" id="61397"/>
    <lineage>
        <taxon>Eukaryota</taxon>
        <taxon>Fungi</taxon>
        <taxon>Fungi incertae sedis</taxon>
        <taxon>Zoopagomycota</taxon>
        <taxon>Kickxellomycotina</taxon>
        <taxon>Kickxellomycetes</taxon>
        <taxon>Kickxellales</taxon>
        <taxon>Kickxellaceae</taxon>
        <taxon>Kickxella</taxon>
    </lineage>
</organism>
<comment type="caution">
    <text evidence="1">The sequence shown here is derived from an EMBL/GenBank/DDBJ whole genome shotgun (WGS) entry which is preliminary data.</text>
</comment>
<keyword evidence="2" id="KW-1185">Reference proteome</keyword>
<accession>A0ACC1IHR8</accession>